<reference evidence="7 8" key="1">
    <citation type="submission" date="2019-03" db="EMBL/GenBank/DDBJ databases">
        <title>Genomic Encyclopedia of Type Strains, Phase IV (KMG-IV): sequencing the most valuable type-strain genomes for metagenomic binning, comparative biology and taxonomic classification.</title>
        <authorList>
            <person name="Goeker M."/>
        </authorList>
    </citation>
    <scope>NUCLEOTIDE SEQUENCE [LARGE SCALE GENOMIC DNA]</scope>
    <source>
        <strain evidence="7 8">DSM 203</strain>
    </source>
</reference>
<dbReference type="InterPro" id="IPR029489">
    <property type="entry name" value="OGT/SEC/SPY_C"/>
</dbReference>
<dbReference type="Gene3D" id="3.40.50.2000">
    <property type="entry name" value="Glycogen Phosphorylase B"/>
    <property type="match status" value="1"/>
</dbReference>
<dbReference type="PANTHER" id="PTHR44835:SF1">
    <property type="entry name" value="PROTEIN O-GLCNAC TRANSFERASE"/>
    <property type="match status" value="1"/>
</dbReference>
<evidence type="ECO:0000256" key="3">
    <source>
        <dbReference type="ARBA" id="ARBA00022679"/>
    </source>
</evidence>
<dbReference type="Proteomes" id="UP000295247">
    <property type="component" value="Unassembled WGS sequence"/>
</dbReference>
<dbReference type="PANTHER" id="PTHR44835">
    <property type="entry name" value="UDP-N-ACETYLGLUCOSAMINE--PEPTIDE N-ACETYLGLUCOSAMINYLTRANSFERASE SPINDLY-RELATED"/>
    <property type="match status" value="1"/>
</dbReference>
<name>A0A4R4A4M2_MARGR</name>
<comment type="pathway">
    <text evidence="1">Protein modification; protein glycosylation.</text>
</comment>
<evidence type="ECO:0000256" key="1">
    <source>
        <dbReference type="ARBA" id="ARBA00004922"/>
    </source>
</evidence>
<keyword evidence="4" id="KW-0677">Repeat</keyword>
<keyword evidence="5" id="KW-0802">TPR repeat</keyword>
<comment type="caution">
    <text evidence="7">The sequence shown here is derived from an EMBL/GenBank/DDBJ whole genome shotgun (WGS) entry which is preliminary data.</text>
</comment>
<accession>A0A4R4A4M2</accession>
<evidence type="ECO:0000313" key="7">
    <source>
        <dbReference type="EMBL" id="TCW32005.1"/>
    </source>
</evidence>
<dbReference type="InterPro" id="IPR051939">
    <property type="entry name" value="Glycosyltr_41/O-GlcNAc_trsf"/>
</dbReference>
<feature type="non-terminal residue" evidence="7">
    <location>
        <position position="1"/>
    </location>
</feature>
<gene>
    <name evidence="7" type="ORF">EDC29_1262</name>
</gene>
<protein>
    <submittedName>
        <fullName evidence="7">Glycosyl transferase family 41</fullName>
    </submittedName>
</protein>
<evidence type="ECO:0000256" key="2">
    <source>
        <dbReference type="ARBA" id="ARBA00022676"/>
    </source>
</evidence>
<keyword evidence="3 7" id="KW-0808">Transferase</keyword>
<dbReference type="AlphaFoldDB" id="A0A4R4A4M2"/>
<dbReference type="Pfam" id="PF13844">
    <property type="entry name" value="Glyco_transf_41"/>
    <property type="match status" value="1"/>
</dbReference>
<sequence>PHCSGTTLMESLHMGVPFVTLAERPSVGRIGATVLSGMGRPEWIATDEAGYVERAVALAVDLEALARIRAGLRAELEASPWRDEQGLVARIEAAFRAMWRGWCLS</sequence>
<evidence type="ECO:0000256" key="4">
    <source>
        <dbReference type="ARBA" id="ARBA00022737"/>
    </source>
</evidence>
<keyword evidence="2" id="KW-0328">Glycosyltransferase</keyword>
<dbReference type="EMBL" id="SMDC01000026">
    <property type="protein sequence ID" value="TCW32005.1"/>
    <property type="molecule type" value="Genomic_DNA"/>
</dbReference>
<organism evidence="7 8">
    <name type="scientific">Marichromatium gracile</name>
    <name type="common">Chromatium gracile</name>
    <dbReference type="NCBI Taxonomy" id="1048"/>
    <lineage>
        <taxon>Bacteria</taxon>
        <taxon>Pseudomonadati</taxon>
        <taxon>Pseudomonadota</taxon>
        <taxon>Gammaproteobacteria</taxon>
        <taxon>Chromatiales</taxon>
        <taxon>Chromatiaceae</taxon>
        <taxon>Marichromatium</taxon>
    </lineage>
</organism>
<evidence type="ECO:0000256" key="5">
    <source>
        <dbReference type="ARBA" id="ARBA00022803"/>
    </source>
</evidence>
<feature type="domain" description="O-GlcNAc transferase C-terminal" evidence="6">
    <location>
        <begin position="1"/>
        <end position="80"/>
    </location>
</feature>
<evidence type="ECO:0000313" key="8">
    <source>
        <dbReference type="Proteomes" id="UP000295247"/>
    </source>
</evidence>
<proteinExistence type="predicted"/>
<evidence type="ECO:0000259" key="6">
    <source>
        <dbReference type="Pfam" id="PF13844"/>
    </source>
</evidence>
<dbReference type="GO" id="GO:0016757">
    <property type="term" value="F:glycosyltransferase activity"/>
    <property type="evidence" value="ECO:0007669"/>
    <property type="project" value="UniProtKB-KW"/>
</dbReference>